<evidence type="ECO:0000313" key="2">
    <source>
        <dbReference type="Proteomes" id="UP000708208"/>
    </source>
</evidence>
<feature type="non-terminal residue" evidence="1">
    <location>
        <position position="53"/>
    </location>
</feature>
<dbReference type="AlphaFoldDB" id="A0A8J2JR47"/>
<accession>A0A8J2JR47</accession>
<dbReference type="EMBL" id="CAJVCH010090917">
    <property type="protein sequence ID" value="CAG7722616.1"/>
    <property type="molecule type" value="Genomic_DNA"/>
</dbReference>
<sequence>MKANFSINDMAFESHKIRIEHHEALDPIFTVKTNWIFQAAVNWTSLKMSINVT</sequence>
<name>A0A8J2JR47_9HEXA</name>
<reference evidence="1" key="1">
    <citation type="submission" date="2021-06" db="EMBL/GenBank/DDBJ databases">
        <authorList>
            <person name="Hodson N. C."/>
            <person name="Mongue J. A."/>
            <person name="Jaron S. K."/>
        </authorList>
    </citation>
    <scope>NUCLEOTIDE SEQUENCE</scope>
</reference>
<proteinExistence type="predicted"/>
<keyword evidence="2" id="KW-1185">Reference proteome</keyword>
<organism evidence="1 2">
    <name type="scientific">Allacma fusca</name>
    <dbReference type="NCBI Taxonomy" id="39272"/>
    <lineage>
        <taxon>Eukaryota</taxon>
        <taxon>Metazoa</taxon>
        <taxon>Ecdysozoa</taxon>
        <taxon>Arthropoda</taxon>
        <taxon>Hexapoda</taxon>
        <taxon>Collembola</taxon>
        <taxon>Symphypleona</taxon>
        <taxon>Sminthuridae</taxon>
        <taxon>Allacma</taxon>
    </lineage>
</organism>
<dbReference type="Proteomes" id="UP000708208">
    <property type="component" value="Unassembled WGS sequence"/>
</dbReference>
<protein>
    <submittedName>
        <fullName evidence="1">Uncharacterized protein</fullName>
    </submittedName>
</protein>
<comment type="caution">
    <text evidence="1">The sequence shown here is derived from an EMBL/GenBank/DDBJ whole genome shotgun (WGS) entry which is preliminary data.</text>
</comment>
<gene>
    <name evidence="1" type="ORF">AFUS01_LOCUS11744</name>
</gene>
<evidence type="ECO:0000313" key="1">
    <source>
        <dbReference type="EMBL" id="CAG7722616.1"/>
    </source>
</evidence>